<dbReference type="EMBL" id="JAEVFJ010000007">
    <property type="protein sequence ID" value="KAH8103562.1"/>
    <property type="molecule type" value="Genomic_DNA"/>
</dbReference>
<comment type="caution">
    <text evidence="2">The sequence shown here is derived from an EMBL/GenBank/DDBJ whole genome shotgun (WGS) entry which is preliminary data.</text>
</comment>
<dbReference type="OrthoDB" id="5987198at2759"/>
<dbReference type="Pfam" id="PF00069">
    <property type="entry name" value="Pkinase"/>
    <property type="match status" value="1"/>
</dbReference>
<dbReference type="AlphaFoldDB" id="A0A8K0XSB8"/>
<evidence type="ECO:0000259" key="1">
    <source>
        <dbReference type="PROSITE" id="PS50011"/>
    </source>
</evidence>
<reference evidence="2" key="1">
    <citation type="journal article" date="2021" name="New Phytol.">
        <title>Evolutionary innovations through gain and loss of genes in the ectomycorrhizal Boletales.</title>
        <authorList>
            <person name="Wu G."/>
            <person name="Miyauchi S."/>
            <person name="Morin E."/>
            <person name="Kuo A."/>
            <person name="Drula E."/>
            <person name="Varga T."/>
            <person name="Kohler A."/>
            <person name="Feng B."/>
            <person name="Cao Y."/>
            <person name="Lipzen A."/>
            <person name="Daum C."/>
            <person name="Hundley H."/>
            <person name="Pangilinan J."/>
            <person name="Johnson J."/>
            <person name="Barry K."/>
            <person name="LaButti K."/>
            <person name="Ng V."/>
            <person name="Ahrendt S."/>
            <person name="Min B."/>
            <person name="Choi I.G."/>
            <person name="Park H."/>
            <person name="Plett J.M."/>
            <person name="Magnuson J."/>
            <person name="Spatafora J.W."/>
            <person name="Nagy L.G."/>
            <person name="Henrissat B."/>
            <person name="Grigoriev I.V."/>
            <person name="Yang Z.L."/>
            <person name="Xu J."/>
            <person name="Martin F.M."/>
        </authorList>
    </citation>
    <scope>NUCLEOTIDE SEQUENCE</scope>
    <source>
        <strain evidence="2">KKN 215</strain>
    </source>
</reference>
<gene>
    <name evidence="2" type="ORF">BXZ70DRAFT_926315</name>
</gene>
<proteinExistence type="predicted"/>
<dbReference type="GO" id="GO:0044773">
    <property type="term" value="P:mitotic DNA damage checkpoint signaling"/>
    <property type="evidence" value="ECO:0007669"/>
    <property type="project" value="TreeGrafter"/>
</dbReference>
<dbReference type="GO" id="GO:0005634">
    <property type="term" value="C:nucleus"/>
    <property type="evidence" value="ECO:0007669"/>
    <property type="project" value="TreeGrafter"/>
</dbReference>
<dbReference type="PANTHER" id="PTHR44167:SF30">
    <property type="entry name" value="PHOSPHORYLASE KINASE"/>
    <property type="match status" value="1"/>
</dbReference>
<keyword evidence="3" id="KW-1185">Reference proteome</keyword>
<dbReference type="SUPFAM" id="SSF56112">
    <property type="entry name" value="Protein kinase-like (PK-like)"/>
    <property type="match status" value="1"/>
</dbReference>
<dbReference type="GO" id="GO:0004674">
    <property type="term" value="F:protein serine/threonine kinase activity"/>
    <property type="evidence" value="ECO:0007669"/>
    <property type="project" value="TreeGrafter"/>
</dbReference>
<dbReference type="Proteomes" id="UP000813824">
    <property type="component" value="Unassembled WGS sequence"/>
</dbReference>
<name>A0A8K0XSB8_9AGAR</name>
<evidence type="ECO:0000313" key="3">
    <source>
        <dbReference type="Proteomes" id="UP000813824"/>
    </source>
</evidence>
<dbReference type="PROSITE" id="PS50011">
    <property type="entry name" value="PROTEIN_KINASE_DOM"/>
    <property type="match status" value="1"/>
</dbReference>
<evidence type="ECO:0000313" key="2">
    <source>
        <dbReference type="EMBL" id="KAH8103562.1"/>
    </source>
</evidence>
<dbReference type="SMART" id="SM00220">
    <property type="entry name" value="S_TKc"/>
    <property type="match status" value="1"/>
</dbReference>
<protein>
    <submittedName>
        <fullName evidence="2">Kinase-like domain-containing protein</fullName>
    </submittedName>
</protein>
<feature type="domain" description="Protein kinase" evidence="1">
    <location>
        <begin position="1"/>
        <end position="360"/>
    </location>
</feature>
<dbReference type="InterPro" id="IPR000719">
    <property type="entry name" value="Prot_kinase_dom"/>
</dbReference>
<dbReference type="GO" id="GO:0005524">
    <property type="term" value="F:ATP binding"/>
    <property type="evidence" value="ECO:0007669"/>
    <property type="project" value="InterPro"/>
</dbReference>
<accession>A0A8K0XSB8</accession>
<keyword evidence="2" id="KW-0808">Transferase</keyword>
<organism evidence="2 3">
    <name type="scientific">Cristinia sonorae</name>
    <dbReference type="NCBI Taxonomy" id="1940300"/>
    <lineage>
        <taxon>Eukaryota</taxon>
        <taxon>Fungi</taxon>
        <taxon>Dikarya</taxon>
        <taxon>Basidiomycota</taxon>
        <taxon>Agaricomycotina</taxon>
        <taxon>Agaricomycetes</taxon>
        <taxon>Agaricomycetidae</taxon>
        <taxon>Agaricales</taxon>
        <taxon>Pleurotineae</taxon>
        <taxon>Stephanosporaceae</taxon>
        <taxon>Cristinia</taxon>
    </lineage>
</organism>
<dbReference type="InterPro" id="IPR011009">
    <property type="entry name" value="Kinase-like_dom_sf"/>
</dbReference>
<sequence>MMLAHPAASRFDAWSFSGDEDENNELGINELRWRARYDALLLQGYQLRPRYQPNWIPSWTITNKSREFCEDGVTNVLLEVLDAKKLDDNKTVWMKAVSNDSIELKIARMLSPTVKPNPNNHCVPILDMIPDPLNPQNIILVMPSLRPCNNPDFDTVEEIMDFIGQTIEGLSFLHSNGVAHRDCWTTNIMMDGQVLFPGGYHPILIDYTPDLSRDARALKRSGHPIKYYFIDFGLASSFSVGESPYVLGTKGANRDAPELSNSIPYNAFMLDVYTLGRVYQVEVLQKFSNVDFLRPLVTAMTDKQPERRPTAEAALKMFQSIRKYAEARGGRAVRWNETATEQVVNAISSAITTITSFKLT</sequence>
<dbReference type="PANTHER" id="PTHR44167">
    <property type="entry name" value="OVARIAN-SPECIFIC SERINE/THREONINE-PROTEIN KINASE LOK-RELATED"/>
    <property type="match status" value="1"/>
</dbReference>
<dbReference type="Gene3D" id="1.10.510.10">
    <property type="entry name" value="Transferase(Phosphotransferase) domain 1"/>
    <property type="match status" value="1"/>
</dbReference>
<keyword evidence="2" id="KW-0418">Kinase</keyword>